<keyword evidence="1" id="KW-0472">Membrane</keyword>
<dbReference type="InterPro" id="IPR029063">
    <property type="entry name" value="SAM-dependent_MTases_sf"/>
</dbReference>
<evidence type="ECO:0000259" key="2">
    <source>
        <dbReference type="Pfam" id="PF05050"/>
    </source>
</evidence>
<dbReference type="NCBIfam" id="TIGR01444">
    <property type="entry name" value="fkbM_fam"/>
    <property type="match status" value="1"/>
</dbReference>
<dbReference type="InterPro" id="IPR052514">
    <property type="entry name" value="SAM-dependent_MTase"/>
</dbReference>
<feature type="non-terminal residue" evidence="3">
    <location>
        <position position="331"/>
    </location>
</feature>
<dbReference type="PANTHER" id="PTHR34203">
    <property type="entry name" value="METHYLTRANSFERASE, FKBM FAMILY PROTEIN"/>
    <property type="match status" value="1"/>
</dbReference>
<proteinExistence type="predicted"/>
<name>A0ABD3QF49_9STRA</name>
<reference evidence="3 4" key="1">
    <citation type="journal article" date="2020" name="G3 (Bethesda)">
        <title>Improved Reference Genome for Cyclotella cryptica CCMP332, a Model for Cell Wall Morphogenesis, Salinity Adaptation, and Lipid Production in Diatoms (Bacillariophyta).</title>
        <authorList>
            <person name="Roberts W.R."/>
            <person name="Downey K.M."/>
            <person name="Ruck E.C."/>
            <person name="Traller J.C."/>
            <person name="Alverson A.J."/>
        </authorList>
    </citation>
    <scope>NUCLEOTIDE SEQUENCE [LARGE SCALE GENOMIC DNA]</scope>
    <source>
        <strain evidence="3 4">CCMP332</strain>
    </source>
</reference>
<dbReference type="Pfam" id="PF05050">
    <property type="entry name" value="Methyltransf_21"/>
    <property type="match status" value="1"/>
</dbReference>
<keyword evidence="4" id="KW-1185">Reference proteome</keyword>
<dbReference type="Gene3D" id="3.40.50.150">
    <property type="entry name" value="Vaccinia Virus protein VP39"/>
    <property type="match status" value="1"/>
</dbReference>
<dbReference type="EMBL" id="JABMIG020000042">
    <property type="protein sequence ID" value="KAL3799029.1"/>
    <property type="molecule type" value="Genomic_DNA"/>
</dbReference>
<dbReference type="AlphaFoldDB" id="A0ABD3QF49"/>
<protein>
    <recommendedName>
        <fullName evidence="2">Methyltransferase FkbM domain-containing protein</fullName>
    </recommendedName>
</protein>
<organism evidence="3 4">
    <name type="scientific">Cyclotella cryptica</name>
    <dbReference type="NCBI Taxonomy" id="29204"/>
    <lineage>
        <taxon>Eukaryota</taxon>
        <taxon>Sar</taxon>
        <taxon>Stramenopiles</taxon>
        <taxon>Ochrophyta</taxon>
        <taxon>Bacillariophyta</taxon>
        <taxon>Coscinodiscophyceae</taxon>
        <taxon>Thalassiosirophycidae</taxon>
        <taxon>Stephanodiscales</taxon>
        <taxon>Stephanodiscaceae</taxon>
        <taxon>Cyclotella</taxon>
    </lineage>
</organism>
<accession>A0ABD3QF49</accession>
<sequence>MVRFSWRPRAQLRLPSLAIYFFALLIVGRVIYDIAGIGLLSPFSGNLPHVHLQAAHHNLTATSHSDCSTGVLYRNACVSRFPVSSARRVEAVVAGIIFNMSVYSTGGEIEDIVSNNIAQHRVWEKTETEEMMGLFPCIQGAHCEEGGYFINRRGTLLDVGANIGWYSLVAAHIGHNVISFEPFSKNVDLLCSSQRDLKEDFKNNWKLFQMGLDYRKRQCQLFQVKGINFGDTHSVCDEKTRESFLINKYEPLGWMNTTTLDDALLAGVFDSYSGIDVMKIDVEGFEPSVFAGANRFFESKYAPRYIFIEFNVLPGEAGDYSKSTLIHLRNH</sequence>
<dbReference type="PANTHER" id="PTHR34203:SF13">
    <property type="entry name" value="EXPRESSED PROTEIN"/>
    <property type="match status" value="1"/>
</dbReference>
<comment type="caution">
    <text evidence="3">The sequence shown here is derived from an EMBL/GenBank/DDBJ whole genome shotgun (WGS) entry which is preliminary data.</text>
</comment>
<keyword evidence="1" id="KW-0812">Transmembrane</keyword>
<feature type="transmembrane region" description="Helical" evidence="1">
    <location>
        <begin position="12"/>
        <end position="32"/>
    </location>
</feature>
<keyword evidence="1" id="KW-1133">Transmembrane helix</keyword>
<evidence type="ECO:0000313" key="3">
    <source>
        <dbReference type="EMBL" id="KAL3799029.1"/>
    </source>
</evidence>
<evidence type="ECO:0000313" key="4">
    <source>
        <dbReference type="Proteomes" id="UP001516023"/>
    </source>
</evidence>
<dbReference type="InterPro" id="IPR006342">
    <property type="entry name" value="FkbM_mtfrase"/>
</dbReference>
<dbReference type="SUPFAM" id="SSF53335">
    <property type="entry name" value="S-adenosyl-L-methionine-dependent methyltransferases"/>
    <property type="match status" value="1"/>
</dbReference>
<dbReference type="Proteomes" id="UP001516023">
    <property type="component" value="Unassembled WGS sequence"/>
</dbReference>
<gene>
    <name evidence="3" type="ORF">HJC23_005168</name>
</gene>
<evidence type="ECO:0000256" key="1">
    <source>
        <dbReference type="SAM" id="Phobius"/>
    </source>
</evidence>
<feature type="domain" description="Methyltransferase FkbM" evidence="2">
    <location>
        <begin position="158"/>
        <end position="318"/>
    </location>
</feature>